<dbReference type="OrthoDB" id="9803988at2"/>
<comment type="subcellular location">
    <subcellularLocation>
        <location evidence="1">Periplasm</location>
    </subcellularLocation>
</comment>
<dbReference type="InterPro" id="IPR006311">
    <property type="entry name" value="TAT_signal"/>
</dbReference>
<dbReference type="EMBL" id="OMOQ01000001">
    <property type="protein sequence ID" value="SPH17277.1"/>
    <property type="molecule type" value="Genomic_DNA"/>
</dbReference>
<evidence type="ECO:0000259" key="6">
    <source>
        <dbReference type="Pfam" id="PF00496"/>
    </source>
</evidence>
<evidence type="ECO:0000313" key="8">
    <source>
        <dbReference type="Proteomes" id="UP000244924"/>
    </source>
</evidence>
<dbReference type="PIRSF" id="PIRSF002741">
    <property type="entry name" value="MppA"/>
    <property type="match status" value="1"/>
</dbReference>
<evidence type="ECO:0000256" key="4">
    <source>
        <dbReference type="ARBA" id="ARBA00022729"/>
    </source>
</evidence>
<evidence type="ECO:0000256" key="1">
    <source>
        <dbReference type="ARBA" id="ARBA00004418"/>
    </source>
</evidence>
<dbReference type="InterPro" id="IPR000914">
    <property type="entry name" value="SBP_5_dom"/>
</dbReference>
<dbReference type="PANTHER" id="PTHR30290">
    <property type="entry name" value="PERIPLASMIC BINDING COMPONENT OF ABC TRANSPORTER"/>
    <property type="match status" value="1"/>
</dbReference>
<dbReference type="Gene3D" id="3.40.190.10">
    <property type="entry name" value="Periplasmic binding protein-like II"/>
    <property type="match status" value="1"/>
</dbReference>
<keyword evidence="8" id="KW-1185">Reference proteome</keyword>
<proteinExistence type="inferred from homology"/>
<feature type="region of interest" description="Disordered" evidence="5">
    <location>
        <begin position="1"/>
        <end position="24"/>
    </location>
</feature>
<dbReference type="SUPFAM" id="SSF53850">
    <property type="entry name" value="Periplasmic binding protein-like II"/>
    <property type="match status" value="1"/>
</dbReference>
<dbReference type="InterPro" id="IPR030678">
    <property type="entry name" value="Peptide/Ni-bd"/>
</dbReference>
<evidence type="ECO:0000256" key="3">
    <source>
        <dbReference type="ARBA" id="ARBA00022448"/>
    </source>
</evidence>
<dbReference type="GO" id="GO:0043190">
    <property type="term" value="C:ATP-binding cassette (ABC) transporter complex"/>
    <property type="evidence" value="ECO:0007669"/>
    <property type="project" value="InterPro"/>
</dbReference>
<accession>A0A2R8B3V4</accession>
<dbReference type="CDD" id="cd08503">
    <property type="entry name" value="PBP2_NikA_DppA_OppA_like_17"/>
    <property type="match status" value="1"/>
</dbReference>
<dbReference type="GO" id="GO:1904680">
    <property type="term" value="F:peptide transmembrane transporter activity"/>
    <property type="evidence" value="ECO:0007669"/>
    <property type="project" value="TreeGrafter"/>
</dbReference>
<dbReference type="Gene3D" id="3.10.105.10">
    <property type="entry name" value="Dipeptide-binding Protein, Domain 3"/>
    <property type="match status" value="1"/>
</dbReference>
<dbReference type="Proteomes" id="UP000244924">
    <property type="component" value="Unassembled WGS sequence"/>
</dbReference>
<evidence type="ECO:0000313" key="7">
    <source>
        <dbReference type="EMBL" id="SPH17277.1"/>
    </source>
</evidence>
<dbReference type="InterPro" id="IPR039424">
    <property type="entry name" value="SBP_5"/>
</dbReference>
<dbReference type="GO" id="GO:0015833">
    <property type="term" value="P:peptide transport"/>
    <property type="evidence" value="ECO:0007669"/>
    <property type="project" value="TreeGrafter"/>
</dbReference>
<dbReference type="GO" id="GO:0030288">
    <property type="term" value="C:outer membrane-bounded periplasmic space"/>
    <property type="evidence" value="ECO:0007669"/>
    <property type="project" value="UniProtKB-ARBA"/>
</dbReference>
<organism evidence="7 8">
    <name type="scientific">Albidovulum aquaemixtae</name>
    <dbReference type="NCBI Taxonomy" id="1542388"/>
    <lineage>
        <taxon>Bacteria</taxon>
        <taxon>Pseudomonadati</taxon>
        <taxon>Pseudomonadota</taxon>
        <taxon>Alphaproteobacteria</taxon>
        <taxon>Rhodobacterales</taxon>
        <taxon>Paracoccaceae</taxon>
        <taxon>Albidovulum</taxon>
    </lineage>
</organism>
<evidence type="ECO:0000256" key="2">
    <source>
        <dbReference type="ARBA" id="ARBA00005695"/>
    </source>
</evidence>
<dbReference type="Pfam" id="PF00496">
    <property type="entry name" value="SBP_bac_5"/>
    <property type="match status" value="1"/>
</dbReference>
<keyword evidence="3" id="KW-0813">Transport</keyword>
<keyword evidence="4" id="KW-0732">Signal</keyword>
<feature type="domain" description="Solute-binding protein family 5" evidence="6">
    <location>
        <begin position="103"/>
        <end position="452"/>
    </location>
</feature>
<comment type="similarity">
    <text evidence="2">Belongs to the bacterial solute-binding protein 5 family.</text>
</comment>
<evidence type="ECO:0000256" key="5">
    <source>
        <dbReference type="SAM" id="MobiDB-lite"/>
    </source>
</evidence>
<feature type="region of interest" description="Disordered" evidence="5">
    <location>
        <begin position="50"/>
        <end position="69"/>
    </location>
</feature>
<protein>
    <submittedName>
        <fullName evidence="7">Glutathione-binding protein GsiB</fullName>
    </submittedName>
</protein>
<reference evidence="7 8" key="1">
    <citation type="submission" date="2018-03" db="EMBL/GenBank/DDBJ databases">
        <authorList>
            <person name="Keele B.F."/>
        </authorList>
    </citation>
    <scope>NUCLEOTIDE SEQUENCE [LARGE SCALE GENOMIC DNA]</scope>
    <source>
        <strain evidence="7 8">CECT 8626</strain>
    </source>
</reference>
<sequence>MPHSRNQSLREARTGNHHSGSCPNRRQVLVGASALAAVTGAGALLCASPSHAQTPKRGGRLRIGVSGTSTTDSLDPRAITGAMVGVMIGQLRNGLIEVNADGELVGELAESWEATTEGADVWRLKIRQGVEFHSGKTLGLDDILYSLNLHLAEESGSPLKTVLSGISNLERDGDDGLTITLSTGNADFPSLLSDPRLQIMQDGDTDYEKGNGTGGYVLQDWEPGLRAFATRHPNYWKADHANFDEVETIAIEDATARVTALQTGSIDVMNSVDRATAHLLTAQGDLELVVQNGYKHYTLPMRADTPPFDNNDVREAVKYAINRQEILDKVLYGFGYLGNDHPIPASLPVFATPEELPQREYDPDKAKFHLKQAGLEDLTVQLSTSEAAFDGAVDAAQLIQESAAPAGITVDIRRKSSDGYWSDVWRNDPWVMSYWSGRPTADWIFSEGYHSAASYNDAFWKNERFDKLLMEGRTELDPVKRRDIYVEMQRIVSREGGQCIPVFAADVLAKSTKLAHGPVAVNWDMDGYKLADRWWFA</sequence>
<dbReference type="AlphaFoldDB" id="A0A2R8B3V4"/>
<dbReference type="PANTHER" id="PTHR30290:SF10">
    <property type="entry name" value="PERIPLASMIC OLIGOPEPTIDE-BINDING PROTEIN-RELATED"/>
    <property type="match status" value="1"/>
</dbReference>
<gene>
    <name evidence="7" type="primary">gsiB_1</name>
    <name evidence="7" type="ORF">DEA8626_00793</name>
</gene>
<name>A0A2R8B3V4_9RHOB</name>
<dbReference type="PROSITE" id="PS51318">
    <property type="entry name" value="TAT"/>
    <property type="match status" value="1"/>
</dbReference>